<feature type="domain" description="Phage terminase large subunit N-terminal" evidence="1">
    <location>
        <begin position="32"/>
        <end position="241"/>
    </location>
</feature>
<keyword evidence="6" id="KW-1185">Reference proteome</keyword>
<evidence type="ECO:0000313" key="3">
    <source>
        <dbReference type="EMBL" id="MQS44253.1"/>
    </source>
</evidence>
<evidence type="ECO:0000313" key="4">
    <source>
        <dbReference type="EMBL" id="MQS51644.1"/>
    </source>
</evidence>
<dbReference type="EMBL" id="VDFM01000001">
    <property type="protein sequence ID" value="MQS51644.1"/>
    <property type="molecule type" value="Genomic_DNA"/>
</dbReference>
<gene>
    <name evidence="4" type="ORF">FHL02_01275</name>
    <name evidence="3" type="ORF">FHL03_01995</name>
</gene>
<dbReference type="InterPro" id="IPR035412">
    <property type="entry name" value="Terminase_L_N"/>
</dbReference>
<dbReference type="PANTHER" id="PTHR39184:SF1">
    <property type="entry name" value="PBSX PHAGE TERMINASE LARGE SUBUNIT"/>
    <property type="match status" value="1"/>
</dbReference>
<evidence type="ECO:0000259" key="2">
    <source>
        <dbReference type="Pfam" id="PF17288"/>
    </source>
</evidence>
<feature type="domain" description="Phage terminase large subunit C-terminal" evidence="2">
    <location>
        <begin position="275"/>
        <end position="434"/>
    </location>
</feature>
<organism evidence="4 5">
    <name type="scientific">Companilactobacillus mishanensis</name>
    <dbReference type="NCBI Taxonomy" id="2486008"/>
    <lineage>
        <taxon>Bacteria</taxon>
        <taxon>Bacillati</taxon>
        <taxon>Bacillota</taxon>
        <taxon>Bacilli</taxon>
        <taxon>Lactobacillales</taxon>
        <taxon>Lactobacillaceae</taxon>
        <taxon>Companilactobacillus</taxon>
    </lineage>
</organism>
<dbReference type="PANTHER" id="PTHR39184">
    <property type="match status" value="1"/>
</dbReference>
<accession>A0A5P0ZF17</accession>
<dbReference type="InterPro" id="IPR052380">
    <property type="entry name" value="Viral_DNA_packaging_terminase"/>
</dbReference>
<dbReference type="Gene3D" id="3.40.50.300">
    <property type="entry name" value="P-loop containing nucleotide triphosphate hydrolases"/>
    <property type="match status" value="1"/>
</dbReference>
<dbReference type="Proteomes" id="UP000380386">
    <property type="component" value="Unassembled WGS sequence"/>
</dbReference>
<dbReference type="InterPro" id="IPR006437">
    <property type="entry name" value="Phage_terminase_lsu"/>
</dbReference>
<dbReference type="Pfam" id="PF04466">
    <property type="entry name" value="Terminase_3"/>
    <property type="match status" value="1"/>
</dbReference>
<dbReference type="InterPro" id="IPR035413">
    <property type="entry name" value="Terminase_L_C"/>
</dbReference>
<name>A0A5P0ZF17_9LACO</name>
<dbReference type="Pfam" id="PF17288">
    <property type="entry name" value="Terminase_3C"/>
    <property type="match status" value="1"/>
</dbReference>
<dbReference type="RefSeq" id="WP_153381724.1">
    <property type="nucleotide sequence ID" value="NZ_VDFM01000001.1"/>
</dbReference>
<dbReference type="Gene3D" id="3.30.420.280">
    <property type="match status" value="1"/>
</dbReference>
<dbReference type="InterPro" id="IPR027417">
    <property type="entry name" value="P-loop_NTPase"/>
</dbReference>
<dbReference type="NCBIfam" id="TIGR01547">
    <property type="entry name" value="phage_term_2"/>
    <property type="match status" value="1"/>
</dbReference>
<dbReference type="Proteomes" id="UP000436655">
    <property type="component" value="Unassembled WGS sequence"/>
</dbReference>
<evidence type="ECO:0000259" key="1">
    <source>
        <dbReference type="Pfam" id="PF04466"/>
    </source>
</evidence>
<proteinExistence type="predicted"/>
<dbReference type="AlphaFoldDB" id="A0A5P0ZF17"/>
<protein>
    <submittedName>
        <fullName evidence="4">PBSX family phage terminase large subunit</fullName>
    </submittedName>
</protein>
<reference evidence="5 6" key="1">
    <citation type="journal article" date="2019" name="Syst. Appl. Microbiol.">
        <title>Polyphasic characterization of two novel Lactobacillus spp. isolated from blown salami packages: Description of Lactobacillus halodurans sp. nov. and Lactobacillus salsicarnum sp. nov.</title>
        <authorList>
            <person name="Schuster J.A."/>
            <person name="Klingl A."/>
            <person name="Vogel R.F."/>
            <person name="Ehrmann M.A."/>
        </authorList>
    </citation>
    <scope>NUCLEOTIDE SEQUENCE [LARGE SCALE GENOMIC DNA]</scope>
    <source>
        <strain evidence="3 6">TMW 1.2098</strain>
        <strain evidence="4 5">TMW 1.2118</strain>
    </source>
</reference>
<evidence type="ECO:0000313" key="5">
    <source>
        <dbReference type="Proteomes" id="UP000380386"/>
    </source>
</evidence>
<sequence length="445" mass="52329">MTIATKQNKARIIKMSGLINPHFNNMWTTDKPYIIAYGGRGSFKSSTISLKLVMMMKKQIQLGQVANIVCVRENSVNLRDSVYRQIRWAIDMLDMTNEFIYQVSPMRIVSRRTGGAFYFYGGNNPERLKSNTLQDLIALWYEEAANFESSEVFDQSNPTFIRQKSPFVDQVKVFYSYNPPKNPYDWINQWLQQSIDDPDYFIDKSTYLDDELNITEPQQLRLIERYKRNDLDYYKWLYLGEVIGLGTNVYNLDLFKPLKALPDDDELINIYFSVDSGHETSATTEGCYGITEKGNCILLDTYYYSPARKANKKAPSDLTVDLNEFEQRNIERWGMEPYKRSADSATADYALDNEYYKRYGIKWHHVSKTTKVAMIDHVQNLLAQGRFFYLDSEANQIFISEHRRYQWDEDTVESNEPKVIKEHDHTCDQFQYFILDNRRDLGLKW</sequence>
<reference evidence="3" key="2">
    <citation type="submission" date="2019-05" db="EMBL/GenBank/DDBJ databases">
        <authorList>
            <person name="Schuster J.A."/>
            <person name="Ehrmann M.A."/>
        </authorList>
    </citation>
    <scope>NUCLEOTIDE SEQUENCE</scope>
    <source>
        <strain evidence="3">TMW 1.2098</strain>
    </source>
</reference>
<comment type="caution">
    <text evidence="4">The sequence shown here is derived from an EMBL/GenBank/DDBJ whole genome shotgun (WGS) entry which is preliminary data.</text>
</comment>
<dbReference type="EMBL" id="VDFN01000001">
    <property type="protein sequence ID" value="MQS44253.1"/>
    <property type="molecule type" value="Genomic_DNA"/>
</dbReference>
<evidence type="ECO:0000313" key="6">
    <source>
        <dbReference type="Proteomes" id="UP000436655"/>
    </source>
</evidence>
<dbReference type="OrthoDB" id="9768556at2"/>